<organism evidence="2 3">
    <name type="scientific">Coniochaeta ligniaria NRRL 30616</name>
    <dbReference type="NCBI Taxonomy" id="1408157"/>
    <lineage>
        <taxon>Eukaryota</taxon>
        <taxon>Fungi</taxon>
        <taxon>Dikarya</taxon>
        <taxon>Ascomycota</taxon>
        <taxon>Pezizomycotina</taxon>
        <taxon>Sordariomycetes</taxon>
        <taxon>Sordariomycetidae</taxon>
        <taxon>Coniochaetales</taxon>
        <taxon>Coniochaetaceae</taxon>
        <taxon>Coniochaeta</taxon>
    </lineage>
</organism>
<sequence>MAIFSVKYLTLSCRTRTSCWFAFLLPPQSLLRSTLLTKKEREFQSCSSLSPSSSDQSTPSRNKYLGNTASDAIQHIRHRPSMLSLQRTVC</sequence>
<reference evidence="2 3" key="1">
    <citation type="submission" date="2016-10" db="EMBL/GenBank/DDBJ databases">
        <title>Draft genome sequence of Coniochaeta ligniaria NRRL30616, a lignocellulolytic fungus for bioabatement of inhibitors in plant biomass hydrolysates.</title>
        <authorList>
            <consortium name="DOE Joint Genome Institute"/>
            <person name="Jimenez D.J."/>
            <person name="Hector R.E."/>
            <person name="Riley R."/>
            <person name="Sun H."/>
            <person name="Grigoriev I.V."/>
            <person name="Van Elsas J.D."/>
            <person name="Nichols N.N."/>
        </authorList>
    </citation>
    <scope>NUCLEOTIDE SEQUENCE [LARGE SCALE GENOMIC DNA]</scope>
    <source>
        <strain evidence="2 3">NRRL 30616</strain>
    </source>
</reference>
<feature type="region of interest" description="Disordered" evidence="1">
    <location>
        <begin position="46"/>
        <end position="65"/>
    </location>
</feature>
<evidence type="ECO:0000313" key="3">
    <source>
        <dbReference type="Proteomes" id="UP000182658"/>
    </source>
</evidence>
<keyword evidence="3" id="KW-1185">Reference proteome</keyword>
<dbReference type="InParanoid" id="A0A1J7IVZ7"/>
<dbReference type="AlphaFoldDB" id="A0A1J7IVZ7"/>
<proteinExistence type="predicted"/>
<gene>
    <name evidence="2" type="ORF">CONLIGDRAFT_313030</name>
</gene>
<name>A0A1J7IVZ7_9PEZI</name>
<evidence type="ECO:0000313" key="2">
    <source>
        <dbReference type="EMBL" id="OIW31347.1"/>
    </source>
</evidence>
<protein>
    <submittedName>
        <fullName evidence="2">Uncharacterized protein</fullName>
    </submittedName>
</protein>
<evidence type="ECO:0000256" key="1">
    <source>
        <dbReference type="SAM" id="MobiDB-lite"/>
    </source>
</evidence>
<feature type="compositionally biased region" description="Low complexity" evidence="1">
    <location>
        <begin position="46"/>
        <end position="60"/>
    </location>
</feature>
<accession>A0A1J7IVZ7</accession>
<dbReference type="EMBL" id="KV875096">
    <property type="protein sequence ID" value="OIW31347.1"/>
    <property type="molecule type" value="Genomic_DNA"/>
</dbReference>
<dbReference type="Proteomes" id="UP000182658">
    <property type="component" value="Unassembled WGS sequence"/>
</dbReference>